<dbReference type="InterPro" id="IPR000408">
    <property type="entry name" value="Reg_chr_condens"/>
</dbReference>
<feature type="region of interest" description="Disordered" evidence="3">
    <location>
        <begin position="284"/>
        <end position="303"/>
    </location>
</feature>
<name>E1ZIJ7_CHLVA</name>
<dbReference type="eggNOG" id="KOG1426">
    <property type="taxonomic scope" value="Eukaryota"/>
</dbReference>
<proteinExistence type="predicted"/>
<evidence type="ECO:0000313" key="6">
    <source>
        <dbReference type="Proteomes" id="UP000008141"/>
    </source>
</evidence>
<dbReference type="PROSITE" id="PS50012">
    <property type="entry name" value="RCC1_3"/>
    <property type="match status" value="7"/>
</dbReference>
<feature type="repeat" description="RCC1" evidence="2">
    <location>
        <begin position="56"/>
        <end position="106"/>
    </location>
</feature>
<dbReference type="PRINTS" id="PR00633">
    <property type="entry name" value="RCCNDNSATION"/>
</dbReference>
<keyword evidence="6" id="KW-1185">Reference proteome</keyword>
<dbReference type="FunCoup" id="E1ZIJ7">
    <property type="interactions" value="1110"/>
</dbReference>
<dbReference type="OrthoDB" id="526307at2759"/>
<dbReference type="OMA" id="GSFCMAL"/>
<keyword evidence="1" id="KW-0677">Repeat</keyword>
<dbReference type="STRING" id="554065.E1ZIJ7"/>
<protein>
    <recommendedName>
        <fullName evidence="4">RCC1-like domain-containing protein</fullName>
    </recommendedName>
</protein>
<dbReference type="InterPro" id="IPR009091">
    <property type="entry name" value="RCC1/BLIP-II"/>
</dbReference>
<dbReference type="SUPFAM" id="SSF50985">
    <property type="entry name" value="RCC1/BLIP-II"/>
    <property type="match status" value="2"/>
</dbReference>
<dbReference type="InParanoid" id="E1ZIJ7"/>
<dbReference type="PROSITE" id="PS00626">
    <property type="entry name" value="RCC1_2"/>
    <property type="match status" value="5"/>
</dbReference>
<feature type="repeat" description="RCC1" evidence="2">
    <location>
        <begin position="160"/>
        <end position="219"/>
    </location>
</feature>
<evidence type="ECO:0000256" key="3">
    <source>
        <dbReference type="SAM" id="MobiDB-lite"/>
    </source>
</evidence>
<dbReference type="PANTHER" id="PTHR22870:SF395">
    <property type="entry name" value="UVB-RESISTANCE PROTEIN UVR8-RELATED"/>
    <property type="match status" value="1"/>
</dbReference>
<evidence type="ECO:0000256" key="2">
    <source>
        <dbReference type="PROSITE-ProRule" id="PRU00235"/>
    </source>
</evidence>
<gene>
    <name evidence="5" type="ORF">CHLNCDRAFT_24715</name>
</gene>
<sequence>MRRVLATFGNGDCGRLGHSLEYASEELPRVVRALLGVPLKAVACGGAHTAAVDDSGTVYTWGLNDKGQLGHDSEDSEVGLPGEVAMPERVVALSAGYYHTLCVGESGSVWSFGCNGKGQLGLGKDVVLVREPRLVKSLQDNKVVAVAAGMEHSLALTAGGEVYSWGNAANGRLGHGSATPRRLFGSSIEFLPRLVRAFEALRVEQVSAGQMHSAAVSTAGDAFLWGYGKFHQLGFGSDEDLAGPTVLPPLKGSTAAVACGSLHSLALQYGGHVLAWGTNQNGVLGQGHEKQQQPKRPSKVPGVSAEQIAAGWKHSAAVTGSGKLYTWGWGGSQGTALSFEGRTGTGGQLGHGNDFDYWSPHHVDWLSLTETDLVACGMNHTAAIVELDSGVSL</sequence>
<dbReference type="EMBL" id="GL433848">
    <property type="protein sequence ID" value="EFN54346.1"/>
    <property type="molecule type" value="Genomic_DNA"/>
</dbReference>
<accession>E1ZIJ7</accession>
<evidence type="ECO:0000256" key="1">
    <source>
        <dbReference type="ARBA" id="ARBA00022737"/>
    </source>
</evidence>
<feature type="repeat" description="RCC1" evidence="2">
    <location>
        <begin position="271"/>
        <end position="321"/>
    </location>
</feature>
<dbReference type="InterPro" id="IPR058923">
    <property type="entry name" value="RCC1-like_dom"/>
</dbReference>
<evidence type="ECO:0000313" key="5">
    <source>
        <dbReference type="EMBL" id="EFN54346.1"/>
    </source>
</evidence>
<feature type="repeat" description="RCC1" evidence="2">
    <location>
        <begin position="220"/>
        <end position="270"/>
    </location>
</feature>
<dbReference type="PANTHER" id="PTHR22870">
    <property type="entry name" value="REGULATOR OF CHROMOSOME CONDENSATION"/>
    <property type="match status" value="1"/>
</dbReference>
<dbReference type="InterPro" id="IPR051210">
    <property type="entry name" value="Ub_ligase/GEF_domain"/>
</dbReference>
<dbReference type="Proteomes" id="UP000008141">
    <property type="component" value="Unassembled WGS sequence"/>
</dbReference>
<dbReference type="Pfam" id="PF25390">
    <property type="entry name" value="WD40_RLD"/>
    <property type="match status" value="1"/>
</dbReference>
<dbReference type="RefSeq" id="XP_005846448.1">
    <property type="nucleotide sequence ID" value="XM_005846386.1"/>
</dbReference>
<organism evidence="6">
    <name type="scientific">Chlorella variabilis</name>
    <name type="common">Green alga</name>
    <dbReference type="NCBI Taxonomy" id="554065"/>
    <lineage>
        <taxon>Eukaryota</taxon>
        <taxon>Viridiplantae</taxon>
        <taxon>Chlorophyta</taxon>
        <taxon>core chlorophytes</taxon>
        <taxon>Trebouxiophyceae</taxon>
        <taxon>Chlorellales</taxon>
        <taxon>Chlorellaceae</taxon>
        <taxon>Chlorella clade</taxon>
        <taxon>Chlorella</taxon>
    </lineage>
</organism>
<dbReference type="GeneID" id="17353603"/>
<dbReference type="Gene3D" id="2.130.10.30">
    <property type="entry name" value="Regulator of chromosome condensation 1/beta-lactamase-inhibitor protein II"/>
    <property type="match status" value="2"/>
</dbReference>
<evidence type="ECO:0000259" key="4">
    <source>
        <dbReference type="Pfam" id="PF25390"/>
    </source>
</evidence>
<feature type="repeat" description="RCC1" evidence="2">
    <location>
        <begin position="3"/>
        <end position="55"/>
    </location>
</feature>
<dbReference type="AlphaFoldDB" id="E1ZIJ7"/>
<feature type="repeat" description="RCC1" evidence="2">
    <location>
        <begin position="107"/>
        <end position="159"/>
    </location>
</feature>
<dbReference type="KEGG" id="cvr:CHLNCDRAFT_24715"/>
<feature type="domain" description="RCC1-like" evidence="4">
    <location>
        <begin position="5"/>
        <end position="383"/>
    </location>
</feature>
<feature type="repeat" description="RCC1" evidence="2">
    <location>
        <begin position="322"/>
        <end position="387"/>
    </location>
</feature>
<reference evidence="5 6" key="1">
    <citation type="journal article" date="2010" name="Plant Cell">
        <title>The Chlorella variabilis NC64A genome reveals adaptation to photosymbiosis, coevolution with viruses, and cryptic sex.</title>
        <authorList>
            <person name="Blanc G."/>
            <person name="Duncan G."/>
            <person name="Agarkova I."/>
            <person name="Borodovsky M."/>
            <person name="Gurnon J."/>
            <person name="Kuo A."/>
            <person name="Lindquist E."/>
            <person name="Lucas S."/>
            <person name="Pangilinan J."/>
            <person name="Polle J."/>
            <person name="Salamov A."/>
            <person name="Terry A."/>
            <person name="Yamada T."/>
            <person name="Dunigan D.D."/>
            <person name="Grigoriev I.V."/>
            <person name="Claverie J.M."/>
            <person name="Van Etten J.L."/>
        </authorList>
    </citation>
    <scope>NUCLEOTIDE SEQUENCE [LARGE SCALE GENOMIC DNA]</scope>
    <source>
        <strain evidence="5 6">NC64A</strain>
    </source>
</reference>